<accession>A0AA42AWB1</accession>
<evidence type="ECO:0000259" key="1">
    <source>
        <dbReference type="Pfam" id="PF00646"/>
    </source>
</evidence>
<protein>
    <submittedName>
        <fullName evidence="3">Uncharacterized protein</fullName>
    </submittedName>
</protein>
<dbReference type="InterPro" id="IPR036047">
    <property type="entry name" value="F-box-like_dom_sf"/>
</dbReference>
<dbReference type="SUPFAM" id="SSF52047">
    <property type="entry name" value="RNI-like"/>
    <property type="match status" value="1"/>
</dbReference>
<sequence length="368" mass="42162">MKKRNSSNSSNSQVDRISRLTDTLINHILSFIDVKYAVQTSVLSKRWRYIWTSLQALNFDSKLYLPGGRGSGDHRHVLDFVDNLLTLRDRGSDIQRFHLVCGPFYSQADNFWTSRLHRWIMHVVKANVEDINVHYDGKSVFKVPDCVLMCKSLKSLKLDLSCRIILPNSICLSRLKYLKLKDSSLNNEEPIQKLLSSCPVLEHLELSDVSSDGHINISISSLTLKHFGFHINYNELWHNTLRLFAPNLVSFASSNLDFILLDNVSSLLAADIDVQVKPRNANFPAPYTWQGLEFLEVLRNVKDLTVSFLPVEDVRRIPELLQIRPFQFSNLLHLKLRKMSLSERSVHAIASLLKIMPSIESLALELPQ</sequence>
<dbReference type="InterPro" id="IPR001810">
    <property type="entry name" value="F-box_dom"/>
</dbReference>
<dbReference type="PANTHER" id="PTHR31900">
    <property type="entry name" value="F-BOX/RNI SUPERFAMILY PROTEIN-RELATED"/>
    <property type="match status" value="1"/>
</dbReference>
<dbReference type="InterPro" id="IPR055411">
    <property type="entry name" value="LRR_FXL15/At3g58940/PEG3-like"/>
</dbReference>
<dbReference type="Proteomes" id="UP001177140">
    <property type="component" value="Unassembled WGS sequence"/>
</dbReference>
<dbReference type="InterPro" id="IPR032675">
    <property type="entry name" value="LRR_dom_sf"/>
</dbReference>
<feature type="domain" description="F-box/LRR-repeat protein 15/At3g58940/PEG3-like LRR" evidence="2">
    <location>
        <begin position="116"/>
        <end position="232"/>
    </location>
</feature>
<dbReference type="EMBL" id="JAJJMA010237989">
    <property type="protein sequence ID" value="MCL7042674.1"/>
    <property type="molecule type" value="Genomic_DNA"/>
</dbReference>
<organism evidence="3 4">
    <name type="scientific">Papaver nudicaule</name>
    <name type="common">Iceland poppy</name>
    <dbReference type="NCBI Taxonomy" id="74823"/>
    <lineage>
        <taxon>Eukaryota</taxon>
        <taxon>Viridiplantae</taxon>
        <taxon>Streptophyta</taxon>
        <taxon>Embryophyta</taxon>
        <taxon>Tracheophyta</taxon>
        <taxon>Spermatophyta</taxon>
        <taxon>Magnoliopsida</taxon>
        <taxon>Ranunculales</taxon>
        <taxon>Papaveraceae</taxon>
        <taxon>Papaveroideae</taxon>
        <taxon>Papaver</taxon>
    </lineage>
</organism>
<dbReference type="AlphaFoldDB" id="A0AA42AWB1"/>
<reference evidence="3" key="1">
    <citation type="submission" date="2022-03" db="EMBL/GenBank/DDBJ databases">
        <title>A functionally conserved STORR gene fusion in Papaver species that diverged 16.8 million years ago.</title>
        <authorList>
            <person name="Catania T."/>
        </authorList>
    </citation>
    <scope>NUCLEOTIDE SEQUENCE</scope>
    <source>
        <strain evidence="3">S-191538</strain>
    </source>
</reference>
<dbReference type="InterPro" id="IPR053781">
    <property type="entry name" value="F-box_AtFBL13-like"/>
</dbReference>
<dbReference type="Pfam" id="PF24758">
    <property type="entry name" value="LRR_At5g56370"/>
    <property type="match status" value="1"/>
</dbReference>
<dbReference type="Gene3D" id="1.20.1280.50">
    <property type="match status" value="1"/>
</dbReference>
<dbReference type="SUPFAM" id="SSF81383">
    <property type="entry name" value="F-box domain"/>
    <property type="match status" value="1"/>
</dbReference>
<dbReference type="PANTHER" id="PTHR31900:SF34">
    <property type="entry name" value="EMB|CAB62440.1-RELATED"/>
    <property type="match status" value="1"/>
</dbReference>
<dbReference type="Gene3D" id="3.80.10.10">
    <property type="entry name" value="Ribonuclease Inhibitor"/>
    <property type="match status" value="1"/>
</dbReference>
<evidence type="ECO:0000259" key="2">
    <source>
        <dbReference type="Pfam" id="PF24758"/>
    </source>
</evidence>
<name>A0AA42AWB1_PAPNU</name>
<proteinExistence type="predicted"/>
<evidence type="ECO:0000313" key="4">
    <source>
        <dbReference type="Proteomes" id="UP001177140"/>
    </source>
</evidence>
<feature type="domain" description="F-box" evidence="1">
    <location>
        <begin position="17"/>
        <end position="54"/>
    </location>
</feature>
<comment type="caution">
    <text evidence="3">The sequence shown here is derived from an EMBL/GenBank/DDBJ whole genome shotgun (WGS) entry which is preliminary data.</text>
</comment>
<gene>
    <name evidence="3" type="ORF">MKW94_008705</name>
</gene>
<dbReference type="Pfam" id="PF00646">
    <property type="entry name" value="F-box"/>
    <property type="match status" value="1"/>
</dbReference>
<feature type="non-terminal residue" evidence="3">
    <location>
        <position position="368"/>
    </location>
</feature>
<keyword evidence="4" id="KW-1185">Reference proteome</keyword>
<dbReference type="CDD" id="cd22160">
    <property type="entry name" value="F-box_AtFBL13-like"/>
    <property type="match status" value="1"/>
</dbReference>
<dbReference type="InterPro" id="IPR050232">
    <property type="entry name" value="FBL13/AtMIF1-like"/>
</dbReference>
<evidence type="ECO:0000313" key="3">
    <source>
        <dbReference type="EMBL" id="MCL7042674.1"/>
    </source>
</evidence>